<evidence type="ECO:0000313" key="3">
    <source>
        <dbReference type="Proteomes" id="UP000027265"/>
    </source>
</evidence>
<feature type="signal peptide" evidence="1">
    <location>
        <begin position="1"/>
        <end position="22"/>
    </location>
</feature>
<reference evidence="3" key="1">
    <citation type="journal article" date="2014" name="Proc. Natl. Acad. Sci. U.S.A.">
        <title>Extensive sampling of basidiomycete genomes demonstrates inadequacy of the white-rot/brown-rot paradigm for wood decay fungi.</title>
        <authorList>
            <person name="Riley R."/>
            <person name="Salamov A.A."/>
            <person name="Brown D.W."/>
            <person name="Nagy L.G."/>
            <person name="Floudas D."/>
            <person name="Held B.W."/>
            <person name="Levasseur A."/>
            <person name="Lombard V."/>
            <person name="Morin E."/>
            <person name="Otillar R."/>
            <person name="Lindquist E.A."/>
            <person name="Sun H."/>
            <person name="LaButti K.M."/>
            <person name="Schmutz J."/>
            <person name="Jabbour D."/>
            <person name="Luo H."/>
            <person name="Baker S.E."/>
            <person name="Pisabarro A.G."/>
            <person name="Walton J.D."/>
            <person name="Blanchette R.A."/>
            <person name="Henrissat B."/>
            <person name="Martin F."/>
            <person name="Cullen D."/>
            <person name="Hibbett D.S."/>
            <person name="Grigoriev I.V."/>
        </authorList>
    </citation>
    <scope>NUCLEOTIDE SEQUENCE [LARGE SCALE GENOMIC DNA]</scope>
    <source>
        <strain evidence="3">MUCL 33604</strain>
    </source>
</reference>
<keyword evidence="3" id="KW-1185">Reference proteome</keyword>
<organism evidence="2 3">
    <name type="scientific">Jaapia argillacea MUCL 33604</name>
    <dbReference type="NCBI Taxonomy" id="933084"/>
    <lineage>
        <taxon>Eukaryota</taxon>
        <taxon>Fungi</taxon>
        <taxon>Dikarya</taxon>
        <taxon>Basidiomycota</taxon>
        <taxon>Agaricomycotina</taxon>
        <taxon>Agaricomycetes</taxon>
        <taxon>Agaricomycetidae</taxon>
        <taxon>Jaapiales</taxon>
        <taxon>Jaapiaceae</taxon>
        <taxon>Jaapia</taxon>
    </lineage>
</organism>
<evidence type="ECO:0000256" key="1">
    <source>
        <dbReference type="SAM" id="SignalP"/>
    </source>
</evidence>
<protein>
    <submittedName>
        <fullName evidence="2">Uncharacterized protein</fullName>
    </submittedName>
</protein>
<dbReference type="HOGENOM" id="CLU_1332096_0_0_1"/>
<dbReference type="EMBL" id="KL197716">
    <property type="protein sequence ID" value="KDQ58898.1"/>
    <property type="molecule type" value="Genomic_DNA"/>
</dbReference>
<dbReference type="Proteomes" id="UP000027265">
    <property type="component" value="Unassembled WGS sequence"/>
</dbReference>
<feature type="chain" id="PRO_5001647061" evidence="1">
    <location>
        <begin position="23"/>
        <end position="206"/>
    </location>
</feature>
<evidence type="ECO:0000313" key="2">
    <source>
        <dbReference type="EMBL" id="KDQ58898.1"/>
    </source>
</evidence>
<sequence length="206" mass="23200">MWPTQTLGIHVLVLQVCKEYLAAIPNACQVLQVADKKYRKETHKQLLTIKAAEEQWILAQLDPTVFSPKLHAVVEAEGQQLLECYKHPVFTQTDEALVVTSWSIDPTFADEHICLLNNVAHFSICIIEISQLFNTAWQNKSKVKIELKKTMDVDMGKASMSQASMKKFVAKEVKQLSVHHSLIDSLFYVTNSKYGSGSKGQPIKEA</sequence>
<proteinExistence type="predicted"/>
<name>A0A067PVP7_9AGAM</name>
<accession>A0A067PVP7</accession>
<gene>
    <name evidence="2" type="ORF">JAAARDRAFT_46555</name>
</gene>
<dbReference type="InParanoid" id="A0A067PVP7"/>
<dbReference type="AlphaFoldDB" id="A0A067PVP7"/>
<keyword evidence="1" id="KW-0732">Signal</keyword>